<evidence type="ECO:0000313" key="1">
    <source>
        <dbReference type="EMBL" id="CAG8733185.1"/>
    </source>
</evidence>
<feature type="non-terminal residue" evidence="1">
    <location>
        <position position="1"/>
    </location>
</feature>
<evidence type="ECO:0000313" key="2">
    <source>
        <dbReference type="Proteomes" id="UP000789920"/>
    </source>
</evidence>
<dbReference type="EMBL" id="CAJVQC010026435">
    <property type="protein sequence ID" value="CAG8733185.1"/>
    <property type="molecule type" value="Genomic_DNA"/>
</dbReference>
<keyword evidence="2" id="KW-1185">Reference proteome</keyword>
<feature type="non-terminal residue" evidence="1">
    <location>
        <position position="197"/>
    </location>
</feature>
<protein>
    <submittedName>
        <fullName evidence="1">32057_t:CDS:1</fullName>
    </submittedName>
</protein>
<name>A0ACA9Q853_9GLOM</name>
<gene>
    <name evidence="1" type="ORF">RPERSI_LOCUS12374</name>
</gene>
<comment type="caution">
    <text evidence="1">The sequence shown here is derived from an EMBL/GenBank/DDBJ whole genome shotgun (WGS) entry which is preliminary data.</text>
</comment>
<sequence length="197" mass="22966">ESIEKWIENEAKRQYESEYRNQLPSVGLPTIHSTFFLKIDEALKKYLTFEALICQKLQISQSCLYCPYQINFLTLSQNDYSEYTSGFIEDDYQESRVLLPSMLKLISNQTILEIWHIRLFSAPASHNGQYIIVLDNEIQNDKSNSSFDIIEELREPDCFNYEIQQYISKKAEYCQGIGIAKKEVQTALDTGTIDKFI</sequence>
<proteinExistence type="predicted"/>
<reference evidence="1" key="1">
    <citation type="submission" date="2021-06" db="EMBL/GenBank/DDBJ databases">
        <authorList>
            <person name="Kallberg Y."/>
            <person name="Tangrot J."/>
            <person name="Rosling A."/>
        </authorList>
    </citation>
    <scope>NUCLEOTIDE SEQUENCE</scope>
    <source>
        <strain evidence="1">MA461A</strain>
    </source>
</reference>
<organism evidence="1 2">
    <name type="scientific">Racocetra persica</name>
    <dbReference type="NCBI Taxonomy" id="160502"/>
    <lineage>
        <taxon>Eukaryota</taxon>
        <taxon>Fungi</taxon>
        <taxon>Fungi incertae sedis</taxon>
        <taxon>Mucoromycota</taxon>
        <taxon>Glomeromycotina</taxon>
        <taxon>Glomeromycetes</taxon>
        <taxon>Diversisporales</taxon>
        <taxon>Gigasporaceae</taxon>
        <taxon>Racocetra</taxon>
    </lineage>
</organism>
<accession>A0ACA9Q853</accession>
<dbReference type="Proteomes" id="UP000789920">
    <property type="component" value="Unassembled WGS sequence"/>
</dbReference>